<evidence type="ECO:0000256" key="11">
    <source>
        <dbReference type="ARBA" id="ARBA00022581"/>
    </source>
</evidence>
<dbReference type="GO" id="GO:0075512">
    <property type="term" value="P:clathrin-dependent endocytosis of virus by host cell"/>
    <property type="evidence" value="ECO:0007669"/>
    <property type="project" value="UniProtKB-UniRule"/>
</dbReference>
<evidence type="ECO:0000313" key="37">
    <source>
        <dbReference type="EMBL" id="AYX42785.1"/>
    </source>
</evidence>
<dbReference type="CDD" id="cd09909">
    <property type="entry name" value="HIV-1-like_HR1-HR2"/>
    <property type="match status" value="1"/>
</dbReference>
<dbReference type="GO" id="GO:1903908">
    <property type="term" value="P:positive regulation of plasma membrane raft polarization"/>
    <property type="evidence" value="ECO:0007669"/>
    <property type="project" value="UniProtKB-UniRule"/>
</dbReference>
<dbReference type="InterPro" id="IPR000328">
    <property type="entry name" value="GP41-like"/>
</dbReference>
<feature type="disulfide bond" evidence="33">
    <location>
        <begin position="598"/>
        <end position="604"/>
    </location>
</feature>
<evidence type="ECO:0000256" key="3">
    <source>
        <dbReference type="ARBA" id="ARBA00004505"/>
    </source>
</evidence>
<evidence type="ECO:0000256" key="29">
    <source>
        <dbReference type="ARBA" id="ARBA00023280"/>
    </source>
</evidence>
<dbReference type="GO" id="GO:0016020">
    <property type="term" value="C:membrane"/>
    <property type="evidence" value="ECO:0007669"/>
    <property type="project" value="UniProtKB-UniRule"/>
</dbReference>
<accession>A0A3G5MZR9</accession>
<comment type="function">
    <text evidence="33">Transmembrane protein gp41: Acts as a class I viral fusion protein. Under the current model, the protein has at least 3 conformational states: pre-fusion native state, pre-hairpin intermediate state, and post-fusion hairpin state. During fusion of viral and target intracellular membranes, the coiled coil regions (heptad repeats) assume a trimer-of-hairpins structure, positioning the fusion peptide in close proximity to the C-terminal region of the ectodomain. The formation of this structure appears to drive apposition and subsequent fusion of viral and target cell membranes. Complete fusion occurs in host cell endosomes and is dynamin-dependent, however some lipid transfer might occur at the plasma membrane. The virus undergoes clathrin-dependent internalization long before endosomal fusion, thus minimizing the surface exposure of conserved viral epitopes during fusion and reducing the efficacy of inhibitors targeting these epitopes. Membranes fusion leads to delivery of the nucleocapsid into the cytoplasm.</text>
</comment>
<comment type="domain">
    <text evidence="33">Some of the most genetically diverse regions of the viral genome are present in Env. They are called variable regions 1 through 5 (V1 through V5). Coreceptor usage of gp120 is determined mainly by the primary structure of the third variable region (V3) in the outer domain of gp120. The sequence of V3 determines which coreceptor, CCR5 and/or CXCR4 (corresponding to R5/macrophage, X4/T cell and R5X4/T cell and macrophage tropism), is used to trigger the fusion potential of the Env complex, and hence which cells the virus can infect. Binding to CCR5 involves a region adjacent in addition to V3.</text>
</comment>
<evidence type="ECO:0000256" key="32">
    <source>
        <dbReference type="ARBA" id="ARBA00062028"/>
    </source>
</evidence>
<evidence type="ECO:0000256" key="24">
    <source>
        <dbReference type="ARBA" id="ARBA00023054"/>
    </source>
</evidence>
<keyword evidence="20 33" id="KW-0261">Viral envelope protein</keyword>
<comment type="domain">
    <text evidence="33">The membrane proximal external region (MPER) present in gp41 is a tryptophan-rich region recognized by the antibodies 2F5, Z13, and 4E10. MPER seems to play a role in fusion.</text>
</comment>
<evidence type="ECO:0000256" key="25">
    <source>
        <dbReference type="ARBA" id="ARBA00023136"/>
    </source>
</evidence>
<feature type="chain" id="PRO_5023337216" description="Surface protein gp120" evidence="33">
    <location>
        <begin position="33"/>
        <end position="511"/>
    </location>
</feature>
<evidence type="ECO:0000256" key="16">
    <source>
        <dbReference type="ARBA" id="ARBA00022729"/>
    </source>
</evidence>
<dbReference type="InterPro" id="IPR036377">
    <property type="entry name" value="Gp120_core_sf"/>
</dbReference>
<feature type="chain" id="PRO_5023337217" description="Transmembrane protein gp41" evidence="33">
    <location>
        <begin position="512"/>
        <end position="863"/>
    </location>
</feature>
<keyword evidence="19 33" id="KW-1043">Host membrane</keyword>
<comment type="function">
    <text evidence="33">Envelope glycoprotein gp160: Oligomerizes in the host endoplasmic reticulum into predominantly trimers. In a second time, gp160 transits in the host Golgi, where glycosylation is completed. The precursor is then proteolytically cleaved in the trans-Golgi and thereby activated by cellular furin or furin-like proteases to produce gp120 and gp41.</text>
</comment>
<dbReference type="GO" id="GO:0055036">
    <property type="term" value="C:virion membrane"/>
    <property type="evidence" value="ECO:0007669"/>
    <property type="project" value="UniProtKB-SubCell"/>
</dbReference>
<keyword evidence="28 33" id="KW-0325">Glycoprotein</keyword>
<feature type="short sequence motif" description="YXXL motif; contains endocytosis signal" evidence="33">
    <location>
        <begin position="712"/>
        <end position="715"/>
    </location>
</feature>
<dbReference type="HAMAP" id="MF_04083">
    <property type="entry name" value="HIV_ENV"/>
    <property type="match status" value="1"/>
</dbReference>
<organism evidence="37">
    <name type="scientific">Human immunodeficiency virus type 1</name>
    <name type="common">HIV-1</name>
    <dbReference type="NCBI Taxonomy" id="11676"/>
    <lineage>
        <taxon>Viruses</taxon>
        <taxon>Riboviria</taxon>
        <taxon>Pararnavirae</taxon>
        <taxon>Artverviricota</taxon>
        <taxon>Revtraviricetes</taxon>
        <taxon>Ortervirales</taxon>
        <taxon>Retroviridae</taxon>
        <taxon>Orthoretrovirinae</taxon>
        <taxon>Lentivirus</taxon>
        <taxon>Lentivirus humimdef1</taxon>
    </lineage>
</organism>
<dbReference type="Pfam" id="PF00516">
    <property type="entry name" value="GP120"/>
    <property type="match status" value="1"/>
</dbReference>
<dbReference type="InterPro" id="IPR037527">
    <property type="entry name" value="Gp160"/>
</dbReference>
<evidence type="ECO:0000256" key="26">
    <source>
        <dbReference type="ARBA" id="ARBA00023139"/>
    </source>
</evidence>
<keyword evidence="23 33" id="KW-1039">Host endosome</keyword>
<dbReference type="GO" id="GO:0019031">
    <property type="term" value="C:viral envelope"/>
    <property type="evidence" value="ECO:0007669"/>
    <property type="project" value="UniProtKB-KW"/>
</dbReference>
<evidence type="ECO:0000256" key="30">
    <source>
        <dbReference type="ARBA" id="ARBA00023288"/>
    </source>
</evidence>
<comment type="PTM">
    <text evidence="33">Specific enzymatic cleavages in vivo yield mature proteins. Envelope glycoproteins are synthesized as a inactive precursor that is heavily N-glycosylated and processed likely by host cell furin in the Golgi to yield the mature SU and TM proteins. The cleavage site between SU and TM requires the minimal sequence [KR]-X-[KR]-R. About 2 of the 9 disulfide bonds of gp41 are reduced by P4HB/PDI, following binding to CD4 receptor.</text>
</comment>
<keyword evidence="21 33" id="KW-1164">Virus endocytosis by host</keyword>
<evidence type="ECO:0000256" key="12">
    <source>
        <dbReference type="ARBA" id="ARBA00022595"/>
    </source>
</evidence>
<comment type="PTM">
    <text evidence="33">Palmitoylation of the transmembrane protein and of Env polyprotein (prior to its proteolytic cleavage) is essential for their association with host cell membrane lipid rafts. Palmitoylation is therefore required for envelope trafficking to classical lipid rafts, but not for viral replication.</text>
</comment>
<comment type="subunit">
    <text evidence="33">The mature envelope protein (Env) consists of a homotrimer of non-covalently associated gp120-gp41 heterodimers. The resulting complex protrudes from the virus surface as a spike. There seems to be as few as 10 spikes on the average virion. Surface protein gp120 interacts with host CD4, CCR5 and CXCR4. Gp120 also interacts with the C-type lectins CD209/DC-SIGN and CLEC4M/DC-SIGNR (collectively referred to as DC-SIGN(R)). Gp120 and gp41 interact with GalCer. Gp120 interacts with host ITGA4/ITGB7 complex; on CD4+ T-cells, this interaction results in rapid activation of integrin ITGAL/LFA-1, which facilitates efficient cell-to-cell spreading of HIV-1. Gp120 interacts with cell-associated heparan sulfate; this interaction increases virus infectivity on permissive cells and may be involved in infection of CD4- cells.</text>
</comment>
<organismHost>
    <name type="scientific">Homo sapiens</name>
    <name type="common">Human</name>
    <dbReference type="NCBI Taxonomy" id="9606"/>
</organismHost>
<dbReference type="GO" id="GO:0019062">
    <property type="term" value="P:virion attachment to host cell"/>
    <property type="evidence" value="ECO:0007669"/>
    <property type="project" value="UniProtKB-UniRule"/>
</dbReference>
<dbReference type="Gene3D" id="2.170.40.20">
    <property type="entry name" value="Human immunodeficiency virus 1, Gp160, envelope glycoprotein"/>
    <property type="match status" value="2"/>
</dbReference>
<evidence type="ECO:0000256" key="14">
    <source>
        <dbReference type="ARBA" id="ARBA00022692"/>
    </source>
</evidence>
<comment type="caution">
    <text evidence="33 34">Lacks conserved residue(s) required for the propagation of feature annotation.</text>
</comment>
<dbReference type="Gene3D" id="1.10.287.210">
    <property type="match status" value="1"/>
</dbReference>
<dbReference type="GO" id="GO:0019082">
    <property type="term" value="P:viral protein processing"/>
    <property type="evidence" value="ECO:0007669"/>
    <property type="project" value="UniProtKB-UniRule"/>
</dbReference>
<protein>
    <recommendedName>
        <fullName evidence="33">Envelope glycoprotein gp160</fullName>
    </recommendedName>
    <alternativeName>
        <fullName evidence="33">Env polyprotein</fullName>
    </alternativeName>
    <component>
        <recommendedName>
            <fullName evidence="33">Surface protein gp120</fullName>
            <shortName evidence="33">SU</shortName>
        </recommendedName>
        <alternativeName>
            <fullName evidence="33">Glycoprotein 120</fullName>
            <shortName evidence="33">gp120</shortName>
        </alternativeName>
    </component>
    <component>
        <recommendedName>
            <fullName evidence="33">Transmembrane protein gp41</fullName>
            <shortName evidence="33">TM</shortName>
        </recommendedName>
        <alternativeName>
            <fullName evidence="33">Glycoprotein 41</fullName>
            <shortName evidence="33">gp41</shortName>
        </alternativeName>
    </component>
</protein>
<dbReference type="FunFam" id="1.20.5.490:FF:000001">
    <property type="entry name" value="Envelope glycoprotein gp160"/>
    <property type="match status" value="1"/>
</dbReference>
<proteinExistence type="inferred from homology"/>
<comment type="domain">
    <text evidence="33">The YXXL motif is involved in determining the exact site of viral release at the surface of infected mononuclear cells and promotes endocytosis. YXXL and di-leucine endocytosis motifs interact directly or indirectly with the clathrin adapter complexes, opperate independently, and their activities are not additive.</text>
</comment>
<feature type="domain" description="Human immunodeficiency virus 1 envelope glycoprotein Gp120" evidence="35">
    <location>
        <begin position="35"/>
        <end position="511"/>
    </location>
</feature>
<dbReference type="InterPro" id="IPR000777">
    <property type="entry name" value="HIV1_Gp120"/>
</dbReference>
<gene>
    <name evidence="33 37" type="primary">env</name>
</gene>
<dbReference type="GO" id="GO:0019064">
    <property type="term" value="P:fusion of virus membrane with host plasma membrane"/>
    <property type="evidence" value="ECO:0007669"/>
    <property type="project" value="UniProtKB-UniRule"/>
</dbReference>
<evidence type="ECO:0000256" key="20">
    <source>
        <dbReference type="ARBA" id="ARBA00022879"/>
    </source>
</evidence>
<comment type="domain">
    <text evidence="33">The CD4-binding region is targeted by the antibody b12.</text>
</comment>
<keyword evidence="12 33" id="KW-1162">Viral penetration into host cytoplasm</keyword>
<evidence type="ECO:0000256" key="4">
    <source>
        <dbReference type="ARBA" id="ARBA00004563"/>
    </source>
</evidence>
<comment type="miscellaneous">
    <text evidence="33">HIV-1 lineages are divided in three main groups, M (for Major), O (for Outlier), and N (for New, or Non-M, Non-O). The vast majority of strains found worldwide belong to the group M. Group O seems to be endemic to and largely confined to Cameroon and neighboring countries in West Central Africa, where these viruses represent a small minority of HIV-1 strains. The group N is represented by a limited number of isolates from Cameroonian persons. The group M is further subdivided in 9 clades or subtypes (A to D, F to H, J and K).</text>
</comment>
<evidence type="ECO:0000256" key="34">
    <source>
        <dbReference type="RuleBase" id="RU363095"/>
    </source>
</evidence>
<comment type="subcellular location">
    <subcellularLocation>
        <location evidence="3">Host cell membrane</location>
        <topology evidence="3">Peripheral membrane protein</topology>
    </subcellularLocation>
    <subcellularLocation>
        <location evidence="1">Host cell membrane</location>
        <topology evidence="1">Single-pass type I membrane protein</topology>
    </subcellularLocation>
    <subcellularLocation>
        <location evidence="2">Host endosome membrane</location>
        <topology evidence="2">Peripheral membrane protein</topology>
    </subcellularLocation>
    <subcellularLocation>
        <location evidence="5">Host endosome membrane</location>
        <topology evidence="5">Single-pass type I membrane protein</topology>
    </subcellularLocation>
    <subcellularLocation>
        <location evidence="6">Virion membrane</location>
        <topology evidence="6">Peripheral membrane protein</topology>
    </subcellularLocation>
    <subcellularLocation>
        <location evidence="4">Virion membrane</location>
        <topology evidence="4">Single-pass type I membrane protein</topology>
    </subcellularLocation>
</comment>
<evidence type="ECO:0000256" key="28">
    <source>
        <dbReference type="ARBA" id="ARBA00023180"/>
    </source>
</evidence>
<dbReference type="SUPFAM" id="SSF56502">
    <property type="entry name" value="gp120 core"/>
    <property type="match status" value="2"/>
</dbReference>
<feature type="region of interest" description="MPER; binding to GalCer" evidence="33">
    <location>
        <begin position="662"/>
        <end position="683"/>
    </location>
</feature>
<evidence type="ECO:0000259" key="35">
    <source>
        <dbReference type="Pfam" id="PF00516"/>
    </source>
</evidence>
<comment type="subcellular location">
    <molecule>Surface protein gp120</molecule>
    <subcellularLocation>
        <location evidence="33">Virion membrane</location>
        <topology evidence="33">Peripheral membrane protein</topology>
    </subcellularLocation>
    <subcellularLocation>
        <location evidence="33">Host cell membrane</location>
        <topology evidence="33">Peripheral membrane protein</topology>
    </subcellularLocation>
    <subcellularLocation>
        <location evidence="33">Host endosome membrane</location>
        <topology evidence="33">Single-pass type I membrane protein</topology>
    </subcellularLocation>
    <text evidence="33">The surface protein is not anchored to the viral envelope, but associates with the extravirion surface through its binding to TM. It is probably concentrated at the site of budding and incorporated into the virions possibly by contacts between the cytoplasmic tail of Env and the N-terminus of Gag.</text>
</comment>
<keyword evidence="10 33" id="KW-1165">Clathrin-mediated endocytosis of virus by host</keyword>
<comment type="PTM">
    <text evidence="33">Highly glycosylated by host. The high number of glycan on the protein is reffered to as 'glycan shield' because it contributes to hide protein sequence from adaptive immune system.</text>
</comment>
<keyword evidence="18 33" id="KW-0946">Virion</keyword>
<dbReference type="GO" id="GO:0039654">
    <property type="term" value="P:fusion of virus membrane with host endosome membrane"/>
    <property type="evidence" value="ECO:0007669"/>
    <property type="project" value="UniProtKB-UniRule"/>
</dbReference>
<keyword evidence="26 33" id="KW-0564">Palmitate</keyword>
<evidence type="ECO:0000256" key="9">
    <source>
        <dbReference type="ARBA" id="ARBA00022511"/>
    </source>
</evidence>
<feature type="topological domain" description="Cytoplasmic" evidence="33">
    <location>
        <begin position="706"/>
        <end position="863"/>
    </location>
</feature>
<keyword evidence="16 33" id="KW-0732">Signal</keyword>
<keyword evidence="8 33" id="KW-1170">Fusion of virus membrane with host endosomal membrane</keyword>
<dbReference type="GO" id="GO:1903911">
    <property type="term" value="P:positive regulation of receptor clustering"/>
    <property type="evidence" value="ECO:0007669"/>
    <property type="project" value="UniProtKB-UniRule"/>
</dbReference>
<evidence type="ECO:0000256" key="6">
    <source>
        <dbReference type="ARBA" id="ARBA00004650"/>
    </source>
</evidence>
<evidence type="ECO:0000256" key="18">
    <source>
        <dbReference type="ARBA" id="ARBA00022844"/>
    </source>
</evidence>
<feature type="lipid moiety-binding region" description="S-palmitoyl cysteine; by host" evidence="33">
    <location>
        <position position="764"/>
    </location>
</feature>
<feature type="disulfide bond" evidence="33">
    <location>
        <begin position="54"/>
        <end position="74"/>
    </location>
</feature>
<keyword evidence="22 33" id="KW-1133">Transmembrane helix</keyword>
<evidence type="ECO:0000256" key="2">
    <source>
        <dbReference type="ARBA" id="ARBA00004433"/>
    </source>
</evidence>
<evidence type="ECO:0000256" key="17">
    <source>
        <dbReference type="ARBA" id="ARBA00022804"/>
    </source>
</evidence>
<evidence type="ECO:0000256" key="23">
    <source>
        <dbReference type="ARBA" id="ARBA00023046"/>
    </source>
</evidence>
<comment type="subcellular location">
    <molecule>Transmembrane protein gp41</molecule>
    <subcellularLocation>
        <location evidence="33">Virion membrane</location>
        <topology evidence="33">Single-pass type I membrane protein</topology>
    </subcellularLocation>
    <subcellularLocation>
        <location evidence="33">Host cell membrane</location>
        <topology evidence="33">Single-pass type I membrane protein</topology>
    </subcellularLocation>
    <subcellularLocation>
        <location evidence="33">Host endosome membrane</location>
        <topology evidence="33">Single-pass type I membrane protein</topology>
    </subcellularLocation>
    <text evidence="33">It is probably concentrated at the site of budding and incorporated into the virions possibly by contacts between the cytoplasmic tail of Env and the N-terminus of Gag.</text>
</comment>
<dbReference type="FunFam" id="2.170.40.20:FF:000001">
    <property type="entry name" value="Envelope glycoprotein gp160"/>
    <property type="match status" value="1"/>
</dbReference>
<feature type="disulfide bond" evidence="33">
    <location>
        <begin position="225"/>
        <end position="254"/>
    </location>
</feature>
<evidence type="ECO:0000256" key="8">
    <source>
        <dbReference type="ARBA" id="ARBA00022510"/>
    </source>
</evidence>
<evidence type="ECO:0000256" key="15">
    <source>
        <dbReference type="ARBA" id="ARBA00022703"/>
    </source>
</evidence>
<keyword evidence="29 33" id="KW-0899">Viral immunoevasion</keyword>
<keyword evidence="9 33" id="KW-1032">Host cell membrane</keyword>
<dbReference type="GO" id="GO:0052031">
    <property type="term" value="P:symbiont-mediated perturbation of host defense response"/>
    <property type="evidence" value="ECO:0007669"/>
    <property type="project" value="UniProtKB-UniRule"/>
</dbReference>
<dbReference type="GO" id="GO:0044175">
    <property type="term" value="C:host cell endosome membrane"/>
    <property type="evidence" value="ECO:0007669"/>
    <property type="project" value="UniProtKB-SubCell"/>
</dbReference>
<name>A0A3G5MZR9_HV1</name>
<keyword evidence="25 33" id="KW-0472">Membrane</keyword>
<keyword evidence="30 33" id="KW-0449">Lipoprotein</keyword>
<comment type="domain">
    <text evidence="33 34">The 17 amino acids long immunosuppressive region is present in many retroviral envelope proteins. Synthetic peptides derived from this relatively conserved sequence inhibit immune function in vitro and in vivo.</text>
</comment>
<keyword evidence="14 33" id="KW-0812">Transmembrane</keyword>
<keyword evidence="24 33" id="KW-0175">Coiled coil</keyword>
<feature type="region of interest" description="Fusion peptide" evidence="33">
    <location>
        <begin position="512"/>
        <end position="532"/>
    </location>
</feature>
<comment type="similarity">
    <text evidence="33">Belongs to the HIV-1 env protein family.</text>
</comment>
<evidence type="ECO:0000259" key="36">
    <source>
        <dbReference type="Pfam" id="PF00517"/>
    </source>
</evidence>
<comment type="miscellaneous">
    <text evidence="33">Inhibitors targeting HIV-1 viral envelope proteins are used as antiretroviral drugs. Attachment of virions to the cell surface via non-specific interactions and CD4 binding can be blocked by inhibitors that include cyanovirin-N, cyclotriazadisulfonamide analogs, PRO 2000, TNX 355 and PRO 542. In addition, BMS 806 can block CD4-induced conformational changes. Env interactions with the coreceptor molecules can be targeted by CCR5 antagonists including SCH-D, maraviroc (UK 427857) and aplaviroc (GW 873140), and the CXCR4 antagonist AMD 070. Fusion of viral and cellular membranes can be inhibited by peptides such as enfuvirtide and tifuvirtide (T 1249). Resistance to inhibitors associated with mutations in Env are observed. Most of the time, single mutations confer only a modest reduction in drug susceptibility. Combination of several mutations is usually required to develop a high-level drug resistance.</text>
</comment>
<dbReference type="GO" id="GO:0005198">
    <property type="term" value="F:structural molecule activity"/>
    <property type="evidence" value="ECO:0007669"/>
    <property type="project" value="UniProtKB-UniRule"/>
</dbReference>
<evidence type="ECO:0000256" key="1">
    <source>
        <dbReference type="ARBA" id="ARBA00004402"/>
    </source>
</evidence>
<evidence type="ECO:0000256" key="22">
    <source>
        <dbReference type="ARBA" id="ARBA00022989"/>
    </source>
</evidence>
<keyword evidence="27 33" id="KW-1015">Disulfide bond</keyword>
<feature type="transmembrane region" description="Helical" evidence="34">
    <location>
        <begin position="12"/>
        <end position="31"/>
    </location>
</feature>
<feature type="coiled-coil region" evidence="33">
    <location>
        <begin position="633"/>
        <end position="667"/>
    </location>
</feature>
<evidence type="ECO:0000256" key="21">
    <source>
        <dbReference type="ARBA" id="ARBA00022890"/>
    </source>
</evidence>
<dbReference type="SUPFAM" id="SSF58069">
    <property type="entry name" value="Virus ectodomain"/>
    <property type="match status" value="1"/>
</dbReference>
<feature type="transmembrane region" description="Helical" evidence="34">
    <location>
        <begin position="678"/>
        <end position="705"/>
    </location>
</feature>
<feature type="disulfide bond" evidence="33">
    <location>
        <begin position="235"/>
        <end position="246"/>
    </location>
</feature>
<sequence length="863" mass="97328">MRVRGIPRNYQHWWTWSILGFWMLMICNAGLEQGWVTVYYGVPVWKEAKTTLFCASDAKAYEKEAHNVWATHACVPTDPSPQELVLENVTENFNMWKNDMVEQMHEDIISLWDQSLKPCVKLTPLCVTLNCTKAKFNGTSSNNSISSNNPVEEEMKNCSFNATTEIRDKQKQMYALFYTLDIKPLGEEKNNSTNSTKYILINCNTSTIAQACPKISFDPIPIHYCAPAGYAILKCNNKTFNGTGPCSNVSTVQCTHGIKPVVSTQLLLNGSLAEEEIIIRSENLTDNAKTIIVHLNKSVEINCTRPNNNTRQSVRIGPGQTFYATGGIIGNIRQAYCNISKKEWNATLLKVREKLAEHFPNKTIIFNPSAGGDLEITTHTFICGGEFFYCNTSGLFNGTDANETAEYDNSTNIILQCRIKQFINMWQRVGRAMYAPPIAGSITCSSNITGLLLTRDGGGNETEKTETFRPGGGDMRDNWRSELYKYKVVEIKPLGIAPTEAKRRVVEREKRAVGMGAVLLGFLGAAGSTMGAASITLTVQARQLLSGIVQQQSNLLKAIEAQQHLLQLTVWGIKQLQARVLAIERYLKDQQLLGLWGCSGKLICTTTVPWNSSWSNKTLEEIWGNMTWMQWDKEVSNYTDIIYNLLEESQSQQEKNEQDLLALDKWNSLWNWFDITNWLWYIKIFIMIVGGLIGLRIVFAILSLVNRVRQGYSPLSLQTLIPNQRGPDRPGGIEEEGGERDRGRSVRLVSGFLALAWDDLRSLCLFSYHRLRDLLLILARAVELLGHSILRSLQRGWEVLKYLGNLVQYWGLELKKSAIRLLDTIAIAVAEGTDRIIEIIQEVCRAIYNIPIRIRRGFEAALQ</sequence>
<dbReference type="FunFam" id="2.170.40.20:FF:000003">
    <property type="entry name" value="Envelope glycoprotein gp160"/>
    <property type="match status" value="1"/>
</dbReference>
<keyword evidence="15 33" id="KW-0053">Apoptosis</keyword>
<evidence type="ECO:0000256" key="5">
    <source>
        <dbReference type="ARBA" id="ARBA00004578"/>
    </source>
</evidence>
<feature type="lipid moiety-binding region" description="S-palmitoyl cysteine; by host" evidence="33">
    <location>
        <position position="844"/>
    </location>
</feature>
<comment type="function">
    <text evidence="33">Surface protein gp120: Attaches the virus to the host lymphoid cell by binding to the primary receptor CD4. This interaction induces a structural rearrangement creating a high affinity binding site for a chemokine coreceptor like CXCR4 and/or CCR5. Acts as a ligand for CD209/DC-SIGN and CLEC4M/DC-SIGNR, which are respectively found on dendritic cells (DCs), and on endothelial cells of liver sinusoids and lymph node sinuses. These interactions allow capture of viral particles at mucosal surfaces by these cells and subsequent transmission to permissive cells. HIV subverts the migration properties of dendritic cells to gain access to CD4+ T-cells in lymph nodes. Virus transmission to permissive T-cells occurs either in trans (without DCs infection, through viral capture and transmission), or in cis (following DCs productive infection, through the usual CD4-gp120 interaction), thereby inducing a robust infection. In trans infection, bound virions remain infectious over days and it is proposed that they are not degraded, but protected in non-lysosomal acidic organelles within the DCs close to the cell membrane thus contributing to the viral infectious potential during DCs' migration from the periphery to the lymphoid tissues. On arrival at lymphoid tissues, intact virions recycle back to DCs' cell surface allowing virus transmission to CD4+ T-cells.</text>
</comment>
<keyword evidence="7 33" id="KW-1168">Fusion of virus membrane with host membrane</keyword>
<keyword evidence="17 33" id="KW-1161">Viral attachment to host cell</keyword>
<comment type="subunit">
    <text evidence="32">The mature envelope protein (Env) consists of a homotrimer of non-covalently associated gp120-gp41 heterodimers. The resulting complex protrudes from the virus surface as a spike. There seems to be as few as 10 spikes on the average virion. Interacts with host CD4, CCR5 and CXCR4. Gp120 also interacts with the C-type lectins CD209/DC-SIGN and CLEC4M/DC-SIGNR (collectively referred to as DC-SIGN(R)). Gp120 and gp41 interact with GalCer. Gp120 interacts with host ITGA4/ITGB7 complex; on CD4+ T-cells, this interaction results in rapid activation of integrin ITGAL/LFA-1, which facilitates efficient cell-to-cell spreading of HIV-1. Gp120 interacts with cell-associated heparan sulfate; this interaction increases virus infectivity on permissive cells and may be involved in infection of CD4- cells.</text>
</comment>
<feature type="domain" description="Retroviral envelope protein GP41-like" evidence="36">
    <location>
        <begin position="530"/>
        <end position="720"/>
    </location>
</feature>
<evidence type="ECO:0000256" key="33">
    <source>
        <dbReference type="HAMAP-Rule" id="MF_04083"/>
    </source>
</evidence>
<feature type="site" description="Cleavage; by host furin" evidence="33">
    <location>
        <begin position="511"/>
        <end position="512"/>
    </location>
</feature>
<dbReference type="Pfam" id="PF00517">
    <property type="entry name" value="GP41"/>
    <property type="match status" value="1"/>
</dbReference>
<dbReference type="Gene3D" id="1.20.5.490">
    <property type="entry name" value="Single helix bin"/>
    <property type="match status" value="1"/>
</dbReference>
<feature type="chain" id="PRO_5023337215" description="Envelope glycoprotein gp160" evidence="33">
    <location>
        <begin position="33"/>
        <end position="863"/>
    </location>
</feature>
<dbReference type="EMBL" id="MG898882">
    <property type="protein sequence ID" value="AYX42785.1"/>
    <property type="molecule type" value="Genomic_RNA"/>
</dbReference>
<evidence type="ECO:0000256" key="31">
    <source>
        <dbReference type="ARBA" id="ARBA00023296"/>
    </source>
</evidence>
<keyword evidence="11 33" id="KW-0945">Host-virus interaction</keyword>
<evidence type="ECO:0000256" key="10">
    <source>
        <dbReference type="ARBA" id="ARBA00022570"/>
    </source>
</evidence>
<evidence type="ECO:0000256" key="27">
    <source>
        <dbReference type="ARBA" id="ARBA00023157"/>
    </source>
</evidence>
<evidence type="ECO:0000256" key="19">
    <source>
        <dbReference type="ARBA" id="ARBA00022870"/>
    </source>
</evidence>
<feature type="topological domain" description="Extracellular" evidence="33">
    <location>
        <begin position="33"/>
        <end position="684"/>
    </location>
</feature>
<keyword evidence="31 33" id="KW-1160">Virus entry into host cell</keyword>
<keyword evidence="13 33" id="KW-0165">Cleavage on pair of basic residues</keyword>
<feature type="transmembrane region" description="Helical" evidence="34">
    <location>
        <begin position="512"/>
        <end position="535"/>
    </location>
</feature>
<dbReference type="FunFam" id="1.10.287.210:FF:000001">
    <property type="entry name" value="Envelope glycoprotein gp160"/>
    <property type="match status" value="1"/>
</dbReference>
<reference evidence="37" key="1">
    <citation type="journal article" date="2018" name="Cell Rep.">
        <title>Completeness of HIV-1 Envelope Glycan Shield at Transmission Determines Neutralization Breadth.</title>
        <authorList>
            <person name="Wagh K."/>
            <person name="Kreider E.F."/>
            <person name="Li Y."/>
            <person name="Barbian H.J."/>
            <person name="Learn G.H."/>
            <person name="Giorgi E."/>
            <person name="Hraber P.T."/>
            <person name="Decker T.G."/>
            <person name="Smith A.G."/>
            <person name="Gondim M.V."/>
            <person name="Gillis L."/>
            <person name="Wandzilak J."/>
            <person name="Chuang G.Y."/>
            <person name="Rawi R."/>
            <person name="Cai F."/>
            <person name="Pellegrino P."/>
            <person name="Williams I."/>
            <person name="Overbaugh J."/>
            <person name="Gao F."/>
            <person name="Kwong P.D."/>
            <person name="Haynes B.F."/>
            <person name="Shaw G.M."/>
            <person name="Borrow P."/>
            <person name="Seaman M.S."/>
            <person name="Hahn B.H."/>
            <person name="Korber B."/>
        </authorList>
    </citation>
    <scope>NUCLEOTIDE SEQUENCE</scope>
    <source>
        <strain evidence="37">CH0694_3_d1549_ipe018_5_63</strain>
    </source>
</reference>
<feature type="region of interest" description="Immunosuppression" evidence="33">
    <location>
        <begin position="574"/>
        <end position="592"/>
    </location>
</feature>
<evidence type="ECO:0000256" key="7">
    <source>
        <dbReference type="ARBA" id="ARBA00022506"/>
    </source>
</evidence>
<dbReference type="GO" id="GO:0020002">
    <property type="term" value="C:host cell plasma membrane"/>
    <property type="evidence" value="ECO:0007669"/>
    <property type="project" value="UniProtKB-SubCell"/>
</dbReference>
<feature type="region of interest" description="CD4-binding loop" evidence="33">
    <location>
        <begin position="369"/>
        <end position="379"/>
    </location>
</feature>
<evidence type="ECO:0000256" key="13">
    <source>
        <dbReference type="ARBA" id="ARBA00022685"/>
    </source>
</evidence>